<evidence type="ECO:0000256" key="1">
    <source>
        <dbReference type="ARBA" id="ARBA00022741"/>
    </source>
</evidence>
<keyword evidence="2" id="KW-0342">GTP-binding</keyword>
<dbReference type="PANTHER" id="PTHR47977">
    <property type="entry name" value="RAS-RELATED PROTEIN RAB"/>
    <property type="match status" value="1"/>
</dbReference>
<dbReference type="GO" id="GO:0003924">
    <property type="term" value="F:GTPase activity"/>
    <property type="evidence" value="ECO:0007669"/>
    <property type="project" value="InterPro"/>
</dbReference>
<accession>Q4TIY7</accession>
<dbReference type="InterPro" id="IPR001806">
    <property type="entry name" value="Small_GTPase"/>
</dbReference>
<evidence type="ECO:0000256" key="2">
    <source>
        <dbReference type="ARBA" id="ARBA00023134"/>
    </source>
</evidence>
<evidence type="ECO:0000313" key="3">
    <source>
        <dbReference type="EMBL" id="CAF87145.1"/>
    </source>
</evidence>
<name>Q4TIY7_TETNG</name>
<dbReference type="Gene3D" id="3.40.50.300">
    <property type="entry name" value="P-loop containing nucleotide triphosphate hydrolases"/>
    <property type="match status" value="1"/>
</dbReference>
<reference evidence="3" key="1">
    <citation type="journal article" date="2004" name="Nature">
        <title>Genome duplication in the teleost fish Tetraodon nigroviridis reveals the early vertebrate proto-karyotype.</title>
        <authorList>
            <person name="Jaillon O."/>
            <person name="Aury J.-M."/>
            <person name="Brunet F."/>
            <person name="Petit J.-L."/>
            <person name="Stange-Thomann N."/>
            <person name="Mauceli E."/>
            <person name="Bouneau L."/>
            <person name="Fischer C."/>
            <person name="Ozouf-Costaz C."/>
            <person name="Bernot A."/>
            <person name="Nicaud S."/>
            <person name="Jaffe D."/>
            <person name="Fisher S."/>
            <person name="Lutfalla G."/>
            <person name="Dossat C."/>
            <person name="Segurens B."/>
            <person name="Dasilva C."/>
            <person name="Salanoubat M."/>
            <person name="Levy M."/>
            <person name="Boudet N."/>
            <person name="Castellano S."/>
            <person name="Anthouard V."/>
            <person name="Jubin C."/>
            <person name="Castelli V."/>
            <person name="Katinka M."/>
            <person name="Vacherie B."/>
            <person name="Biemont C."/>
            <person name="Skalli Z."/>
            <person name="Cattolico L."/>
            <person name="Poulain J."/>
            <person name="De Berardinis V."/>
            <person name="Cruaud C."/>
            <person name="Duprat S."/>
            <person name="Brottier P."/>
            <person name="Coutanceau J.-P."/>
            <person name="Gouzy J."/>
            <person name="Parra G."/>
            <person name="Lardier G."/>
            <person name="Chapple C."/>
            <person name="McKernan K.J."/>
            <person name="McEwan P."/>
            <person name="Bosak S."/>
            <person name="Kellis M."/>
            <person name="Volff J.-N."/>
            <person name="Guigo R."/>
            <person name="Zody M.C."/>
            <person name="Mesirov J."/>
            <person name="Lindblad-Toh K."/>
            <person name="Birren B."/>
            <person name="Nusbaum C."/>
            <person name="Kahn D."/>
            <person name="Robinson-Rechavi M."/>
            <person name="Laudet V."/>
            <person name="Schachter V."/>
            <person name="Quetier F."/>
            <person name="Saurin W."/>
            <person name="Scarpelli C."/>
            <person name="Wincker P."/>
            <person name="Lander E.S."/>
            <person name="Weissenbach J."/>
            <person name="Roest Crollius H."/>
        </authorList>
    </citation>
    <scope>NUCLEOTIDE SEQUENCE [LARGE SCALE GENOMIC DNA]</scope>
</reference>
<dbReference type="InterPro" id="IPR050227">
    <property type="entry name" value="Rab"/>
</dbReference>
<dbReference type="KEGG" id="tng:GSTEN00034933G001"/>
<keyword evidence="1" id="KW-0547">Nucleotide-binding</keyword>
<dbReference type="EMBL" id="CAAE01001346">
    <property type="protein sequence ID" value="CAF87145.1"/>
    <property type="molecule type" value="Genomic_DNA"/>
</dbReference>
<reference evidence="3" key="2">
    <citation type="submission" date="2004-02" db="EMBL/GenBank/DDBJ databases">
        <authorList>
            <consortium name="Genoscope"/>
            <consortium name="Whitehead Institute Centre for Genome Research"/>
        </authorList>
    </citation>
    <scope>NUCLEOTIDE SEQUENCE</scope>
</reference>
<dbReference type="Pfam" id="PF00071">
    <property type="entry name" value="Ras"/>
    <property type="match status" value="1"/>
</dbReference>
<comment type="caution">
    <text evidence="3">The sequence shown here is derived from an EMBL/GenBank/DDBJ whole genome shotgun (WGS) entry which is preliminary data.</text>
</comment>
<proteinExistence type="predicted"/>
<dbReference type="PRINTS" id="PR00449">
    <property type="entry name" value="RASTRNSFRMNG"/>
</dbReference>
<protein>
    <submittedName>
        <fullName evidence="3">(spotted green pufferfish) hypothetical protein</fullName>
    </submittedName>
</protein>
<sequence>VLQEVCPEDIPIMLVGNKCDMRQAGANSVPTSYGEKLAMTYNTLFCETSAKDGSNTLEAVLHLAR</sequence>
<gene>
    <name evidence="3" type="ORF">GSTENG00034933001</name>
</gene>
<dbReference type="GO" id="GO:0005525">
    <property type="term" value="F:GTP binding"/>
    <property type="evidence" value="ECO:0007669"/>
    <property type="project" value="UniProtKB-KW"/>
</dbReference>
<organism evidence="3">
    <name type="scientific">Tetraodon nigroviridis</name>
    <name type="common">Spotted green pufferfish</name>
    <name type="synonym">Chelonodon nigroviridis</name>
    <dbReference type="NCBI Taxonomy" id="99883"/>
    <lineage>
        <taxon>Eukaryota</taxon>
        <taxon>Metazoa</taxon>
        <taxon>Chordata</taxon>
        <taxon>Craniata</taxon>
        <taxon>Vertebrata</taxon>
        <taxon>Euteleostomi</taxon>
        <taxon>Actinopterygii</taxon>
        <taxon>Neopterygii</taxon>
        <taxon>Teleostei</taxon>
        <taxon>Neoteleostei</taxon>
        <taxon>Acanthomorphata</taxon>
        <taxon>Eupercaria</taxon>
        <taxon>Tetraodontiformes</taxon>
        <taxon>Tetradontoidea</taxon>
        <taxon>Tetraodontidae</taxon>
        <taxon>Tetraodon</taxon>
    </lineage>
</organism>
<dbReference type="SUPFAM" id="SSF52540">
    <property type="entry name" value="P-loop containing nucleoside triphosphate hydrolases"/>
    <property type="match status" value="1"/>
</dbReference>
<dbReference type="PROSITE" id="PS51419">
    <property type="entry name" value="RAB"/>
    <property type="match status" value="1"/>
</dbReference>
<dbReference type="OrthoDB" id="8946756at2759"/>
<dbReference type="InterPro" id="IPR027417">
    <property type="entry name" value="P-loop_NTPase"/>
</dbReference>
<feature type="non-terminal residue" evidence="3">
    <location>
        <position position="1"/>
    </location>
</feature>
<dbReference type="AlphaFoldDB" id="Q4TIY7"/>